<sequence length="286" mass="31585">MQAYDMTMIRPSSGQGLADRSTLNRTRTLSYSQHLNVRRSDGNRHKGGGTAMARASTDDMNFTAVRTSSIVSEVYAQIREKLLSGEFLAGQPLRESVLATRMAVSRAPVREALRLLEQSGLIVKAHNRSYVVAPSAPGDMPELAALRAADEILAIRILVQRKTDLGPLAAVVDGMRAAQANSDVETISALDIEFHMTLVRLTGLPRLISRYDQLRDQIRFAMLSVEDLHGRVLQDQAVMHEELLTALLNAQQSGRAADLLRLWEEHVFFSMNPADHIIPLHDDGPA</sequence>
<dbReference type="Pfam" id="PF07729">
    <property type="entry name" value="FCD"/>
    <property type="match status" value="1"/>
</dbReference>
<accession>A0A5B8CB34</accession>
<dbReference type="SUPFAM" id="SSF48008">
    <property type="entry name" value="GntR ligand-binding domain-like"/>
    <property type="match status" value="1"/>
</dbReference>
<feature type="compositionally biased region" description="Polar residues" evidence="4">
    <location>
        <begin position="10"/>
        <end position="21"/>
    </location>
</feature>
<evidence type="ECO:0000256" key="3">
    <source>
        <dbReference type="ARBA" id="ARBA00023163"/>
    </source>
</evidence>
<dbReference type="SMART" id="SM00345">
    <property type="entry name" value="HTH_GNTR"/>
    <property type="match status" value="1"/>
</dbReference>
<dbReference type="AlphaFoldDB" id="A0A5B8CB34"/>
<evidence type="ECO:0000259" key="5">
    <source>
        <dbReference type="PROSITE" id="PS50949"/>
    </source>
</evidence>
<dbReference type="InterPro" id="IPR000524">
    <property type="entry name" value="Tscrpt_reg_HTH_GntR"/>
</dbReference>
<evidence type="ECO:0000256" key="4">
    <source>
        <dbReference type="SAM" id="MobiDB-lite"/>
    </source>
</evidence>
<feature type="domain" description="HTH gntR-type" evidence="5">
    <location>
        <begin position="68"/>
        <end position="135"/>
    </location>
</feature>
<dbReference type="PANTHER" id="PTHR43537:SF5">
    <property type="entry name" value="UXU OPERON TRANSCRIPTIONAL REGULATOR"/>
    <property type="match status" value="1"/>
</dbReference>
<dbReference type="PANTHER" id="PTHR43537">
    <property type="entry name" value="TRANSCRIPTIONAL REGULATOR, GNTR FAMILY"/>
    <property type="match status" value="1"/>
</dbReference>
<evidence type="ECO:0000256" key="2">
    <source>
        <dbReference type="ARBA" id="ARBA00023125"/>
    </source>
</evidence>
<dbReference type="Proteomes" id="UP000311469">
    <property type="component" value="Chromosome cSF1"/>
</dbReference>
<proteinExistence type="predicted"/>
<dbReference type="InterPro" id="IPR036390">
    <property type="entry name" value="WH_DNA-bd_sf"/>
</dbReference>
<keyword evidence="3" id="KW-0804">Transcription</keyword>
<dbReference type="PROSITE" id="PS50949">
    <property type="entry name" value="HTH_GNTR"/>
    <property type="match status" value="1"/>
</dbReference>
<feature type="region of interest" description="Disordered" evidence="4">
    <location>
        <begin position="1"/>
        <end position="21"/>
    </location>
</feature>
<dbReference type="KEGG" id="sufl:FIL70_00690"/>
<dbReference type="CDD" id="cd07377">
    <property type="entry name" value="WHTH_GntR"/>
    <property type="match status" value="1"/>
</dbReference>
<name>A0A5B8CB34_SPHSA</name>
<organism evidence="6 7">
    <name type="scientific">Sphingobium fuliginis ATCC 27551</name>
    <dbReference type="NCBI Taxonomy" id="1208342"/>
    <lineage>
        <taxon>Bacteria</taxon>
        <taxon>Pseudomonadati</taxon>
        <taxon>Pseudomonadota</taxon>
        <taxon>Alphaproteobacteria</taxon>
        <taxon>Sphingomonadales</taxon>
        <taxon>Sphingomonadaceae</taxon>
        <taxon>Sphingobium</taxon>
    </lineage>
</organism>
<dbReference type="Pfam" id="PF00392">
    <property type="entry name" value="GntR"/>
    <property type="match status" value="1"/>
</dbReference>
<keyword evidence="1" id="KW-0805">Transcription regulation</keyword>
<dbReference type="InterPro" id="IPR008920">
    <property type="entry name" value="TF_FadR/GntR_C"/>
</dbReference>
<evidence type="ECO:0000256" key="1">
    <source>
        <dbReference type="ARBA" id="ARBA00023015"/>
    </source>
</evidence>
<keyword evidence="2" id="KW-0238">DNA-binding</keyword>
<evidence type="ECO:0000313" key="6">
    <source>
        <dbReference type="EMBL" id="QDC35975.1"/>
    </source>
</evidence>
<protein>
    <submittedName>
        <fullName evidence="6">GntR family transcriptional regulator</fullName>
    </submittedName>
</protein>
<dbReference type="InterPro" id="IPR036388">
    <property type="entry name" value="WH-like_DNA-bd_sf"/>
</dbReference>
<dbReference type="SUPFAM" id="SSF46785">
    <property type="entry name" value="Winged helix' DNA-binding domain"/>
    <property type="match status" value="1"/>
</dbReference>
<dbReference type="GO" id="GO:0003677">
    <property type="term" value="F:DNA binding"/>
    <property type="evidence" value="ECO:0007669"/>
    <property type="project" value="UniProtKB-KW"/>
</dbReference>
<dbReference type="SMART" id="SM00895">
    <property type="entry name" value="FCD"/>
    <property type="match status" value="1"/>
</dbReference>
<reference evidence="6 7" key="1">
    <citation type="submission" date="2019-06" db="EMBL/GenBank/DDBJ databases">
        <title>Genome organization and adaptive potential of archetypical organophosphate degarding Sphingobium fuliginis ATCC 27551.</title>
        <authorList>
            <person name="Sarwar A."/>
            <person name="Parthasarathy S."/>
            <person name="Singh C."/>
            <person name="Siddavattam D."/>
        </authorList>
    </citation>
    <scope>NUCLEOTIDE SEQUENCE [LARGE SCALE GENOMIC DNA]</scope>
    <source>
        <strain evidence="6 7">ATCC 27551</strain>
    </source>
</reference>
<dbReference type="GO" id="GO:0003700">
    <property type="term" value="F:DNA-binding transcription factor activity"/>
    <property type="evidence" value="ECO:0007669"/>
    <property type="project" value="InterPro"/>
</dbReference>
<dbReference type="Gene3D" id="1.10.10.10">
    <property type="entry name" value="Winged helix-like DNA-binding domain superfamily/Winged helix DNA-binding domain"/>
    <property type="match status" value="1"/>
</dbReference>
<dbReference type="Gene3D" id="1.20.120.530">
    <property type="entry name" value="GntR ligand-binding domain-like"/>
    <property type="match status" value="1"/>
</dbReference>
<evidence type="ECO:0000313" key="7">
    <source>
        <dbReference type="Proteomes" id="UP000311469"/>
    </source>
</evidence>
<dbReference type="EMBL" id="CP041016">
    <property type="protein sequence ID" value="QDC35975.1"/>
    <property type="molecule type" value="Genomic_DNA"/>
</dbReference>
<dbReference type="InterPro" id="IPR011711">
    <property type="entry name" value="GntR_C"/>
</dbReference>
<gene>
    <name evidence="6" type="ORF">FIL70_00690</name>
</gene>